<dbReference type="InterPro" id="IPR028082">
    <property type="entry name" value="Peripla_BP_I"/>
</dbReference>
<dbReference type="PROSITE" id="PS50932">
    <property type="entry name" value="HTH_LACI_2"/>
    <property type="match status" value="1"/>
</dbReference>
<keyword evidence="1" id="KW-0805">Transcription regulation</keyword>
<name>A0A919T8K8_9ACTN</name>
<evidence type="ECO:0000256" key="3">
    <source>
        <dbReference type="ARBA" id="ARBA00023163"/>
    </source>
</evidence>
<reference evidence="5 6" key="1">
    <citation type="submission" date="2021-03" db="EMBL/GenBank/DDBJ databases">
        <title>Whole genome shotgun sequence of Actinoplanes toevensis NBRC 105298.</title>
        <authorList>
            <person name="Komaki H."/>
            <person name="Tamura T."/>
        </authorList>
    </citation>
    <scope>NUCLEOTIDE SEQUENCE [LARGE SCALE GENOMIC DNA]</scope>
    <source>
        <strain evidence="5 6">NBRC 105298</strain>
    </source>
</reference>
<dbReference type="InterPro" id="IPR000843">
    <property type="entry name" value="HTH_LacI"/>
</dbReference>
<sequence length="342" mass="35782">MLCHTPLVNSPPARPTSTDVARLAGLSRSAVSQILGGNEDRFPPETRERVFAAAAELGYRPSKVGRALVTGVNDLVVLIVPNVTFGHHLQDGIDRITCGAAAHGLSVVVRYAGVGHASVLDAVLDLQPAAVVDLGVFDAATAATLRAAGIRLLPRSAALTARAFTDPNRAIGAMQAEELLRTPGRRLVYALLADDRLDPYGPPRAEGAALQARQVGAGEPIRVRLPLERAGAARTLAPVFEEGPVGICCYNDEVAIAVIAAARQLGRSVPEEVAVVGADGTSIGQLVAPRLTSVRIDFAALLDVLISDADWRALRAGTDRDATAPPETDLSRFVTLVPGETS</sequence>
<keyword evidence="2" id="KW-0238">DNA-binding</keyword>
<dbReference type="SUPFAM" id="SSF53822">
    <property type="entry name" value="Periplasmic binding protein-like I"/>
    <property type="match status" value="1"/>
</dbReference>
<comment type="caution">
    <text evidence="5">The sequence shown here is derived from an EMBL/GenBank/DDBJ whole genome shotgun (WGS) entry which is preliminary data.</text>
</comment>
<dbReference type="GO" id="GO:0003700">
    <property type="term" value="F:DNA-binding transcription factor activity"/>
    <property type="evidence" value="ECO:0007669"/>
    <property type="project" value="TreeGrafter"/>
</dbReference>
<gene>
    <name evidence="5" type="ORF">Ato02nite_018690</name>
</gene>
<organism evidence="5 6">
    <name type="scientific">Paractinoplanes toevensis</name>
    <dbReference type="NCBI Taxonomy" id="571911"/>
    <lineage>
        <taxon>Bacteria</taxon>
        <taxon>Bacillati</taxon>
        <taxon>Actinomycetota</taxon>
        <taxon>Actinomycetes</taxon>
        <taxon>Micromonosporales</taxon>
        <taxon>Micromonosporaceae</taxon>
        <taxon>Paractinoplanes</taxon>
    </lineage>
</organism>
<evidence type="ECO:0000313" key="6">
    <source>
        <dbReference type="Proteomes" id="UP000677082"/>
    </source>
</evidence>
<evidence type="ECO:0000256" key="1">
    <source>
        <dbReference type="ARBA" id="ARBA00023015"/>
    </source>
</evidence>
<dbReference type="CDD" id="cd01392">
    <property type="entry name" value="HTH_LacI"/>
    <property type="match status" value="1"/>
</dbReference>
<dbReference type="InterPro" id="IPR046335">
    <property type="entry name" value="LacI/GalR-like_sensor"/>
</dbReference>
<dbReference type="SUPFAM" id="SSF47413">
    <property type="entry name" value="lambda repressor-like DNA-binding domains"/>
    <property type="match status" value="1"/>
</dbReference>
<protein>
    <submittedName>
        <fullName evidence="5">LacI family transcriptional regulator</fullName>
    </submittedName>
</protein>
<dbReference type="Proteomes" id="UP000677082">
    <property type="component" value="Unassembled WGS sequence"/>
</dbReference>
<dbReference type="Gene3D" id="1.10.260.40">
    <property type="entry name" value="lambda repressor-like DNA-binding domains"/>
    <property type="match status" value="1"/>
</dbReference>
<keyword evidence="6" id="KW-1185">Reference proteome</keyword>
<feature type="domain" description="HTH lacI-type" evidence="4">
    <location>
        <begin position="15"/>
        <end position="70"/>
    </location>
</feature>
<evidence type="ECO:0000313" key="5">
    <source>
        <dbReference type="EMBL" id="GIM90076.1"/>
    </source>
</evidence>
<dbReference type="InterPro" id="IPR010982">
    <property type="entry name" value="Lambda_DNA-bd_dom_sf"/>
</dbReference>
<dbReference type="PANTHER" id="PTHR30146">
    <property type="entry name" value="LACI-RELATED TRANSCRIPTIONAL REPRESSOR"/>
    <property type="match status" value="1"/>
</dbReference>
<dbReference type="PANTHER" id="PTHR30146:SF153">
    <property type="entry name" value="LACTOSE OPERON REPRESSOR"/>
    <property type="match status" value="1"/>
</dbReference>
<dbReference type="Pfam" id="PF00356">
    <property type="entry name" value="LacI"/>
    <property type="match status" value="1"/>
</dbReference>
<evidence type="ECO:0000259" key="4">
    <source>
        <dbReference type="PROSITE" id="PS50932"/>
    </source>
</evidence>
<dbReference type="Pfam" id="PF13377">
    <property type="entry name" value="Peripla_BP_3"/>
    <property type="match status" value="1"/>
</dbReference>
<dbReference type="EMBL" id="BOQN01000022">
    <property type="protein sequence ID" value="GIM90076.1"/>
    <property type="molecule type" value="Genomic_DNA"/>
</dbReference>
<proteinExistence type="predicted"/>
<dbReference type="AlphaFoldDB" id="A0A919T8K8"/>
<keyword evidence="3" id="KW-0804">Transcription</keyword>
<evidence type="ECO:0000256" key="2">
    <source>
        <dbReference type="ARBA" id="ARBA00023125"/>
    </source>
</evidence>
<dbReference type="SMART" id="SM00354">
    <property type="entry name" value="HTH_LACI"/>
    <property type="match status" value="1"/>
</dbReference>
<dbReference type="Gene3D" id="3.40.50.2300">
    <property type="match status" value="2"/>
</dbReference>
<dbReference type="GO" id="GO:0000976">
    <property type="term" value="F:transcription cis-regulatory region binding"/>
    <property type="evidence" value="ECO:0007669"/>
    <property type="project" value="TreeGrafter"/>
</dbReference>
<accession>A0A919T8K8</accession>